<dbReference type="Proteomes" id="UP000743370">
    <property type="component" value="Unassembled WGS sequence"/>
</dbReference>
<gene>
    <name evidence="4" type="ORF">HKW66_Vig0256790</name>
</gene>
<evidence type="ECO:0000256" key="3">
    <source>
        <dbReference type="SAM" id="MobiDB-lite"/>
    </source>
</evidence>
<feature type="region of interest" description="Disordered" evidence="3">
    <location>
        <begin position="328"/>
        <end position="413"/>
    </location>
</feature>
<dbReference type="Pfam" id="PF01554">
    <property type="entry name" value="MatE"/>
    <property type="match status" value="1"/>
</dbReference>
<dbReference type="GO" id="GO:0042910">
    <property type="term" value="F:xenobiotic transmembrane transporter activity"/>
    <property type="evidence" value="ECO:0007669"/>
    <property type="project" value="InterPro"/>
</dbReference>
<evidence type="ECO:0000313" key="5">
    <source>
        <dbReference type="Proteomes" id="UP000743370"/>
    </source>
</evidence>
<accession>A0A8T0JT63</accession>
<feature type="transmembrane region" description="Helical" evidence="2">
    <location>
        <begin position="121"/>
        <end position="141"/>
    </location>
</feature>
<evidence type="ECO:0000256" key="1">
    <source>
        <dbReference type="ARBA" id="ARBA00010199"/>
    </source>
</evidence>
<feature type="region of interest" description="Disordered" evidence="3">
    <location>
        <begin position="1"/>
        <end position="28"/>
    </location>
</feature>
<comment type="caution">
    <text evidence="2">Lacks conserved residue(s) required for the propagation of feature annotation.</text>
</comment>
<keyword evidence="2" id="KW-0472">Membrane</keyword>
<keyword evidence="2" id="KW-0812">Transmembrane</keyword>
<dbReference type="EMBL" id="JABFOF010000008">
    <property type="protein sequence ID" value="KAG2383889.1"/>
    <property type="molecule type" value="Genomic_DNA"/>
</dbReference>
<proteinExistence type="inferred from homology"/>
<feature type="compositionally biased region" description="Low complexity" evidence="3">
    <location>
        <begin position="646"/>
        <end position="655"/>
    </location>
</feature>
<feature type="region of interest" description="Disordered" evidence="3">
    <location>
        <begin position="644"/>
        <end position="698"/>
    </location>
</feature>
<evidence type="ECO:0000313" key="4">
    <source>
        <dbReference type="EMBL" id="KAG2383889.1"/>
    </source>
</evidence>
<dbReference type="PANTHER" id="PTHR11206">
    <property type="entry name" value="MULTIDRUG RESISTANCE PROTEIN"/>
    <property type="match status" value="1"/>
</dbReference>
<keyword evidence="2" id="KW-1133">Transmembrane helix</keyword>
<feature type="transmembrane region" description="Helical" evidence="2">
    <location>
        <begin position="235"/>
        <end position="259"/>
    </location>
</feature>
<dbReference type="AlphaFoldDB" id="A0A8T0JT63"/>
<organism evidence="4 5">
    <name type="scientific">Phaseolus angularis</name>
    <name type="common">Azuki bean</name>
    <name type="synonym">Vigna angularis</name>
    <dbReference type="NCBI Taxonomy" id="3914"/>
    <lineage>
        <taxon>Eukaryota</taxon>
        <taxon>Viridiplantae</taxon>
        <taxon>Streptophyta</taxon>
        <taxon>Embryophyta</taxon>
        <taxon>Tracheophyta</taxon>
        <taxon>Spermatophyta</taxon>
        <taxon>Magnoliopsida</taxon>
        <taxon>eudicotyledons</taxon>
        <taxon>Gunneridae</taxon>
        <taxon>Pentapetalae</taxon>
        <taxon>rosids</taxon>
        <taxon>fabids</taxon>
        <taxon>Fabales</taxon>
        <taxon>Fabaceae</taxon>
        <taxon>Papilionoideae</taxon>
        <taxon>50 kb inversion clade</taxon>
        <taxon>NPAAA clade</taxon>
        <taxon>indigoferoid/millettioid clade</taxon>
        <taxon>Phaseoleae</taxon>
        <taxon>Vigna</taxon>
    </lineage>
</organism>
<reference evidence="4 5" key="1">
    <citation type="submission" date="2020-05" db="EMBL/GenBank/DDBJ databases">
        <title>Vigna angularis (adzuki bean) Var. LongXiaoDou No. 4 denovo assembly.</title>
        <authorList>
            <person name="Xiang H."/>
        </authorList>
    </citation>
    <scope>NUCLEOTIDE SEQUENCE [LARGE SCALE GENOMIC DNA]</scope>
    <source>
        <tissue evidence="4">Leaf</tissue>
    </source>
</reference>
<name>A0A8T0JT63_PHAAN</name>
<feature type="transmembrane region" description="Helical" evidence="2">
    <location>
        <begin position="265"/>
        <end position="288"/>
    </location>
</feature>
<feature type="transmembrane region" description="Helical" evidence="2">
    <location>
        <begin position="71"/>
        <end position="92"/>
    </location>
</feature>
<feature type="transmembrane region" description="Helical" evidence="2">
    <location>
        <begin position="162"/>
        <end position="182"/>
    </location>
</feature>
<comment type="similarity">
    <text evidence="1 2">Belongs to the multi antimicrobial extrusion (MATE) (TC 2.A.66.1) family.</text>
</comment>
<feature type="compositionally biased region" description="Basic and acidic residues" evidence="3">
    <location>
        <begin position="1"/>
        <end position="21"/>
    </location>
</feature>
<dbReference type="GO" id="GO:0015297">
    <property type="term" value="F:antiporter activity"/>
    <property type="evidence" value="ECO:0007669"/>
    <property type="project" value="InterPro"/>
</dbReference>
<feature type="compositionally biased region" description="Polar residues" evidence="3">
    <location>
        <begin position="656"/>
        <end position="673"/>
    </location>
</feature>
<feature type="compositionally biased region" description="Basic and acidic residues" evidence="3">
    <location>
        <begin position="390"/>
        <end position="413"/>
    </location>
</feature>
<dbReference type="GO" id="GO:0016020">
    <property type="term" value="C:membrane"/>
    <property type="evidence" value="ECO:0007669"/>
    <property type="project" value="InterPro"/>
</dbReference>
<feature type="compositionally biased region" description="Basic and acidic residues" evidence="3">
    <location>
        <begin position="328"/>
        <end position="383"/>
    </location>
</feature>
<protein>
    <recommendedName>
        <fullName evidence="2">Protein DETOXIFICATION</fullName>
    </recommendedName>
    <alternativeName>
        <fullName evidence="2">Multidrug and toxic compound extrusion protein</fullName>
    </alternativeName>
</protein>
<comment type="caution">
    <text evidence="4">The sequence shown here is derived from an EMBL/GenBank/DDBJ whole genome shotgun (WGS) entry which is preliminary data.</text>
</comment>
<feature type="transmembrane region" description="Helical" evidence="2">
    <location>
        <begin position="202"/>
        <end position="223"/>
    </location>
</feature>
<evidence type="ECO:0000256" key="2">
    <source>
        <dbReference type="RuleBase" id="RU004914"/>
    </source>
</evidence>
<dbReference type="InterPro" id="IPR002528">
    <property type="entry name" value="MATE_fam"/>
</dbReference>
<sequence>MENSREMSKEMAEPLLKKGGEQEMASSSSESTFCQELKRISSMAAPMVAVTVSQYLLQVVSLMMYRKFGNYTWCATLTLMLVCVPISLMWIFTDKILMLFGQDPEISRAAWLLPNPQLETAVLSICLNATTLHYVIPYAVGASASTRVSNELGAGNPRTAKGVVRVVVILVVAEAVVVSIVFFSCRHILGYAYSNDMEVVDYFASIAPLLCVSVSVDSLIGALSGIARGGGFQQIGAYVNLGAYYLVGIPTGLFLGFHLQLNAKGLWMGILSGSVLQAIILAIVTALTDWQKETAKARERVVENSSKTHTPFACDVQGNKARVEVEVREAQEDRDAHEAQEAHVGQEARDAHEGQEAREVHEGQEAREVHEGQEAREVHEGQKAHKVRREAREVREDGDAGVAVEDKMDPDGHDDAVVVEEQNDRVAAVSGGQEVAVALAVLAADPVAPVAQEEDESGGGGDSWFPMERRLICDSTVSSIISQRQNTCYQDSVLHVSEATLSAQTVQVESQNLFVSNNANLNARYSSFPRFNSVVQSATRNLPLHAPLNSLPTGHCIYQQSRPSTHLVYQTNPICPVYLVPVTLPMTASTQASMNLNLSSIGSRVPRNSTSDSQNYLTHTETAALVHVPYNENQAPQIDVSPMHHIQSQSQNISITSVESAESGNELDNNLTRDQIYKSQPPPPALPSKHQTVRKATPELLSEALAQLHVDSLKPQHTEISQPH</sequence>